<sequence length="127" mass="14605">MNDPAPLDRSVTAPDFSAHPLAYYTWHLLKHPEMYAAFRRYTDQYRAVDESRRVSADMICHVLRFHTGLRATDDTFAVNNVLTPLYARLYRHQRPGANVPIRASQLDALSPEEWAALTALLPQEEPR</sequence>
<name>A0A2D0A809_9DEIO</name>
<comment type="caution">
    <text evidence="1">The sequence shown here is derived from an EMBL/GenBank/DDBJ whole genome shotgun (WGS) entry which is preliminary data.</text>
</comment>
<evidence type="ECO:0000313" key="2">
    <source>
        <dbReference type="Proteomes" id="UP000197208"/>
    </source>
</evidence>
<protein>
    <submittedName>
        <fullName evidence="1">Uncharacterized protein</fullName>
    </submittedName>
</protein>
<dbReference type="Proteomes" id="UP000197208">
    <property type="component" value="Unassembled WGS sequence"/>
</dbReference>
<reference evidence="1 2" key="1">
    <citation type="submission" date="2017-05" db="EMBL/GenBank/DDBJ databases">
        <title>De novo genome assembly of Deniococcus indicus strain DR1.</title>
        <authorList>
            <person name="Chauhan D."/>
            <person name="Yennamalli R.M."/>
            <person name="Priyadarshini R."/>
        </authorList>
    </citation>
    <scope>NUCLEOTIDE SEQUENCE [LARGE SCALE GENOMIC DNA]</scope>
    <source>
        <strain evidence="1 2">DR1</strain>
    </source>
</reference>
<gene>
    <name evidence="1" type="ORF">CBQ26_09220</name>
</gene>
<dbReference type="EMBL" id="NHMK01000011">
    <property type="protein sequence ID" value="OWL96547.1"/>
    <property type="molecule type" value="Genomic_DNA"/>
</dbReference>
<keyword evidence="2" id="KW-1185">Reference proteome</keyword>
<organism evidence="1 2">
    <name type="scientific">Deinococcus indicus</name>
    <dbReference type="NCBI Taxonomy" id="223556"/>
    <lineage>
        <taxon>Bacteria</taxon>
        <taxon>Thermotogati</taxon>
        <taxon>Deinococcota</taxon>
        <taxon>Deinococci</taxon>
        <taxon>Deinococcales</taxon>
        <taxon>Deinococcaceae</taxon>
        <taxon>Deinococcus</taxon>
    </lineage>
</organism>
<dbReference type="AlphaFoldDB" id="A0A2D0A809"/>
<accession>A0A2D0A809</accession>
<dbReference type="OrthoDB" id="71193at2"/>
<dbReference type="RefSeq" id="WP_088248335.1">
    <property type="nucleotide sequence ID" value="NZ_NHMK01000011.1"/>
</dbReference>
<proteinExistence type="predicted"/>
<evidence type="ECO:0000313" key="1">
    <source>
        <dbReference type="EMBL" id="OWL96547.1"/>
    </source>
</evidence>